<sequence length="71" mass="8035">MLEREREKSKAKVFGRQENVLWAKGPPQAQAQPVLACVFYRLLLTDRSGTHFEMDGSDTDTVIALTSIRRA</sequence>
<comment type="caution">
    <text evidence="1">The sequence shown here is derived from an EMBL/GenBank/DDBJ whole genome shotgun (WGS) entry which is preliminary data.</text>
</comment>
<keyword evidence="2" id="KW-1185">Reference proteome</keyword>
<organism evidence="1 2">
    <name type="scientific">Dipteronia dyeriana</name>
    <dbReference type="NCBI Taxonomy" id="168575"/>
    <lineage>
        <taxon>Eukaryota</taxon>
        <taxon>Viridiplantae</taxon>
        <taxon>Streptophyta</taxon>
        <taxon>Embryophyta</taxon>
        <taxon>Tracheophyta</taxon>
        <taxon>Spermatophyta</taxon>
        <taxon>Magnoliopsida</taxon>
        <taxon>eudicotyledons</taxon>
        <taxon>Gunneridae</taxon>
        <taxon>Pentapetalae</taxon>
        <taxon>rosids</taxon>
        <taxon>malvids</taxon>
        <taxon>Sapindales</taxon>
        <taxon>Sapindaceae</taxon>
        <taxon>Hippocastanoideae</taxon>
        <taxon>Acereae</taxon>
        <taxon>Dipteronia</taxon>
    </lineage>
</organism>
<reference evidence="1" key="1">
    <citation type="journal article" date="2023" name="Plant J.">
        <title>Genome sequences and population genomics provide insights into the demographic history, inbreeding, and mutation load of two 'living fossil' tree species of Dipteronia.</title>
        <authorList>
            <person name="Feng Y."/>
            <person name="Comes H.P."/>
            <person name="Chen J."/>
            <person name="Zhu S."/>
            <person name="Lu R."/>
            <person name="Zhang X."/>
            <person name="Li P."/>
            <person name="Qiu J."/>
            <person name="Olsen K.M."/>
            <person name="Qiu Y."/>
        </authorList>
    </citation>
    <scope>NUCLEOTIDE SEQUENCE</scope>
    <source>
        <strain evidence="1">KIB01</strain>
    </source>
</reference>
<gene>
    <name evidence="1" type="ORF">Ddye_010400</name>
</gene>
<accession>A0AAD9XDG4</accession>
<dbReference type="Proteomes" id="UP001280121">
    <property type="component" value="Unassembled WGS sequence"/>
</dbReference>
<proteinExistence type="predicted"/>
<dbReference type="EMBL" id="JANJYI010000003">
    <property type="protein sequence ID" value="KAK2657348.1"/>
    <property type="molecule type" value="Genomic_DNA"/>
</dbReference>
<name>A0AAD9XDG4_9ROSI</name>
<evidence type="ECO:0000313" key="1">
    <source>
        <dbReference type="EMBL" id="KAK2657348.1"/>
    </source>
</evidence>
<protein>
    <submittedName>
        <fullName evidence="1">Uncharacterized protein</fullName>
    </submittedName>
</protein>
<evidence type="ECO:0000313" key="2">
    <source>
        <dbReference type="Proteomes" id="UP001280121"/>
    </source>
</evidence>
<dbReference type="AlphaFoldDB" id="A0AAD9XDG4"/>